<protein>
    <submittedName>
        <fullName evidence="2">Uncharacterized protein</fullName>
    </submittedName>
</protein>
<feature type="transmembrane region" description="Helical" evidence="1">
    <location>
        <begin position="539"/>
        <end position="561"/>
    </location>
</feature>
<keyword evidence="1" id="KW-1133">Transmembrane helix</keyword>
<feature type="transmembrane region" description="Helical" evidence="1">
    <location>
        <begin position="193"/>
        <end position="216"/>
    </location>
</feature>
<gene>
    <name evidence="2" type="ORF">K9W46_04775</name>
</gene>
<organism evidence="2">
    <name type="scientific">Candidatus Heimdallarchaeum endolithica</name>
    <dbReference type="NCBI Taxonomy" id="2876572"/>
    <lineage>
        <taxon>Archaea</taxon>
        <taxon>Promethearchaeati</taxon>
        <taxon>Candidatus Heimdallarchaeota</taxon>
        <taxon>Candidatus Heimdallarchaeia (ex Rinke et al. 2021) (nom. nud.)</taxon>
        <taxon>Candidatus Heimdallarchaeales</taxon>
        <taxon>Candidatus Heimdallarchaeaceae</taxon>
        <taxon>Candidatus Heimdallarchaeum</taxon>
    </lineage>
</organism>
<keyword evidence="1" id="KW-0812">Transmembrane</keyword>
<feature type="transmembrane region" description="Helical" evidence="1">
    <location>
        <begin position="430"/>
        <end position="451"/>
    </location>
</feature>
<feature type="transmembrane region" description="Helical" evidence="1">
    <location>
        <begin position="505"/>
        <end position="527"/>
    </location>
</feature>
<evidence type="ECO:0000256" key="1">
    <source>
        <dbReference type="SAM" id="Phobius"/>
    </source>
</evidence>
<feature type="transmembrane region" description="Helical" evidence="1">
    <location>
        <begin position="342"/>
        <end position="360"/>
    </location>
</feature>
<name>A0A9Y1BU91_9ARCH</name>
<dbReference type="AlphaFoldDB" id="A0A9Y1BU91"/>
<accession>A0A9Y1BU91</accession>
<feature type="transmembrane region" description="Helical" evidence="1">
    <location>
        <begin position="127"/>
        <end position="147"/>
    </location>
</feature>
<dbReference type="EMBL" id="CP084167">
    <property type="protein sequence ID" value="UJG44494.1"/>
    <property type="molecule type" value="Genomic_DNA"/>
</dbReference>
<feature type="transmembrane region" description="Helical" evidence="1">
    <location>
        <begin position="396"/>
        <end position="418"/>
    </location>
</feature>
<dbReference type="Proteomes" id="UP001200513">
    <property type="component" value="Chromosome"/>
</dbReference>
<keyword evidence="1" id="KW-0472">Membrane</keyword>
<feature type="transmembrane region" description="Helical" evidence="1">
    <location>
        <begin position="76"/>
        <end position="96"/>
    </location>
</feature>
<proteinExistence type="predicted"/>
<sequence>MNMSTLDEVPQELIEQRLRYEALGVSINTGNKIASWLKVLYTFCLVLLLPTVLLLSDPLKDSVTYMYQALGFGFRILLASMVIYFISKIAPLLYAAKNDYNKLLSIVGYNDPEKNTKDEVQLVRRKFVIDYIYLIALISILLSVFVVNNRNNVAFIIGHEVIIFVILVGLILIWKFWMHKDSAKVPFLGGRLLVLSFIPLVTVWGVEIFIEFFTILSKPRFDFNRLQLTYSLVYPIAFILISIAVLITTKKTKREKLALRKEKDYELSRKSKFIEDKNVFNKLLFKIETTIYTIKSLFQKEVDEAKLEKKLDKKPSYILVQSIWMSLILSFIPLSFMISWNLFPHDGIFMIVSLVTAYVYSMIKYHRYDIDVIGYIEKKSEKEPPALRKPEIASQLFQSLSLVSVVFIVAIMIVGPIITKGDYSGFNGMIVTAFSWISVILSFPLSIRLLYFLNKGFDETRKKSDTALPLQTLVPILIMELALVVGMFVAHLYVPNFGIEFLANISFYLILLIIFLVLVIPISYVIVVPYVKDDKQYRLVTIGFYALLFLSIMGSFVWFIFDVVVGQFS</sequence>
<feature type="transmembrane region" description="Helical" evidence="1">
    <location>
        <begin position="39"/>
        <end position="56"/>
    </location>
</feature>
<feature type="transmembrane region" description="Helical" evidence="1">
    <location>
        <begin position="472"/>
        <end position="493"/>
    </location>
</feature>
<feature type="transmembrane region" description="Helical" evidence="1">
    <location>
        <begin position="153"/>
        <end position="173"/>
    </location>
</feature>
<feature type="transmembrane region" description="Helical" evidence="1">
    <location>
        <begin position="228"/>
        <end position="247"/>
    </location>
</feature>
<evidence type="ECO:0000313" key="2">
    <source>
        <dbReference type="EMBL" id="UJG44494.1"/>
    </source>
</evidence>
<feature type="transmembrane region" description="Helical" evidence="1">
    <location>
        <begin position="316"/>
        <end position="336"/>
    </location>
</feature>
<reference evidence="2" key="1">
    <citation type="journal article" date="2022" name="Nat. Microbiol.">
        <title>Unique mobile elements and scalable gene flow at the prokaryote-eukaryote boundary revealed by circularized Asgard archaea genomes.</title>
        <authorList>
            <person name="Wu F."/>
            <person name="Speth D.R."/>
            <person name="Philosof A."/>
            <person name="Cremiere A."/>
            <person name="Narayanan A."/>
            <person name="Barco R.A."/>
            <person name="Connon S.A."/>
            <person name="Amend J.P."/>
            <person name="Antoshechkin I.A."/>
            <person name="Orphan V.J."/>
        </authorList>
    </citation>
    <scope>NUCLEOTIDE SEQUENCE</scope>
    <source>
        <strain evidence="2">PR6</strain>
    </source>
</reference>